<dbReference type="PANTHER" id="PTHR30437:SF5">
    <property type="entry name" value="REGULATOR OF NUCLEOSIDE DIPHOSPHATE KINASE"/>
    <property type="match status" value="1"/>
</dbReference>
<gene>
    <name evidence="3" type="ORF">SAMN05421875_1379</name>
</gene>
<dbReference type="GO" id="GO:0016301">
    <property type="term" value="F:kinase activity"/>
    <property type="evidence" value="ECO:0007669"/>
    <property type="project" value="UniProtKB-KW"/>
</dbReference>
<dbReference type="InterPro" id="IPR036953">
    <property type="entry name" value="GreA/GreB_C_sf"/>
</dbReference>
<organism evidence="3 4">
    <name type="scientific">Acidovorax soli</name>
    <dbReference type="NCBI Taxonomy" id="592050"/>
    <lineage>
        <taxon>Bacteria</taxon>
        <taxon>Pseudomonadati</taxon>
        <taxon>Pseudomonadota</taxon>
        <taxon>Betaproteobacteria</taxon>
        <taxon>Burkholderiales</taxon>
        <taxon>Comamonadaceae</taxon>
        <taxon>Acidovorax</taxon>
    </lineage>
</organism>
<dbReference type="EMBL" id="FNQJ01000037">
    <property type="protein sequence ID" value="SEA85617.1"/>
    <property type="molecule type" value="Genomic_DNA"/>
</dbReference>
<dbReference type="GO" id="GO:0070063">
    <property type="term" value="F:RNA polymerase binding"/>
    <property type="evidence" value="ECO:0007669"/>
    <property type="project" value="InterPro"/>
</dbReference>
<protein>
    <submittedName>
        <fullName evidence="3">Regulator of nucleoside diphosphate kinase</fullName>
    </submittedName>
</protein>
<evidence type="ECO:0000313" key="3">
    <source>
        <dbReference type="EMBL" id="SEA85617.1"/>
    </source>
</evidence>
<dbReference type="Pfam" id="PF01272">
    <property type="entry name" value="GreA_GreB"/>
    <property type="match status" value="1"/>
</dbReference>
<dbReference type="STRING" id="592050.SAMN05421875_1379"/>
<evidence type="ECO:0000259" key="2">
    <source>
        <dbReference type="Pfam" id="PF14760"/>
    </source>
</evidence>
<dbReference type="Pfam" id="PF14760">
    <property type="entry name" value="Rnk_N"/>
    <property type="match status" value="1"/>
</dbReference>
<sequence length="137" mass="14722">MARKPQIILSSLDLDRIEALLAAIPTSVFPGKADLQAELDRADVLAPEEIPPNVVTMNSTVQFTMQETGKEFCLTLVYPRDMDGSADRISIFAPVGSALLGLSVGDELAWPGPGGKAMTVRVKSIVYQPESAGELHR</sequence>
<dbReference type="PANTHER" id="PTHR30437">
    <property type="entry name" value="TRANSCRIPTION ELONGATION FACTOR GREA"/>
    <property type="match status" value="1"/>
</dbReference>
<feature type="domain" description="Transcription elongation factor GreA/GreB C-terminal" evidence="1">
    <location>
        <begin position="52"/>
        <end position="126"/>
    </location>
</feature>
<dbReference type="AlphaFoldDB" id="A0A1H4EL43"/>
<reference evidence="4" key="1">
    <citation type="submission" date="2016-10" db="EMBL/GenBank/DDBJ databases">
        <authorList>
            <person name="Varghese N."/>
            <person name="Submissions S."/>
        </authorList>
    </citation>
    <scope>NUCLEOTIDE SEQUENCE [LARGE SCALE GENOMIC DNA]</scope>
    <source>
        <strain evidence="4">DSM 25157</strain>
    </source>
</reference>
<keyword evidence="3" id="KW-0418">Kinase</keyword>
<name>A0A1H4EL43_9BURK</name>
<dbReference type="GO" id="GO:0006354">
    <property type="term" value="P:DNA-templated transcription elongation"/>
    <property type="evidence" value="ECO:0007669"/>
    <property type="project" value="TreeGrafter"/>
</dbReference>
<dbReference type="GO" id="GO:0003677">
    <property type="term" value="F:DNA binding"/>
    <property type="evidence" value="ECO:0007669"/>
    <property type="project" value="InterPro"/>
</dbReference>
<dbReference type="NCBIfam" id="NF004396">
    <property type="entry name" value="PRK05753.1"/>
    <property type="match status" value="1"/>
</dbReference>
<dbReference type="InterPro" id="IPR029462">
    <property type="entry name" value="Rnk_N"/>
</dbReference>
<evidence type="ECO:0000313" key="4">
    <source>
        <dbReference type="Proteomes" id="UP000199002"/>
    </source>
</evidence>
<dbReference type="SUPFAM" id="SSF54534">
    <property type="entry name" value="FKBP-like"/>
    <property type="match status" value="1"/>
</dbReference>
<dbReference type="InterPro" id="IPR001437">
    <property type="entry name" value="Tscrpt_elong_fac_GreA/B_C"/>
</dbReference>
<dbReference type="GeneID" id="34234373"/>
<dbReference type="RefSeq" id="WP_092700694.1">
    <property type="nucleotide sequence ID" value="NZ_CAXIQL010000027.1"/>
</dbReference>
<dbReference type="Proteomes" id="UP000199002">
    <property type="component" value="Unassembled WGS sequence"/>
</dbReference>
<dbReference type="FunFam" id="3.10.50.30:FF:000002">
    <property type="entry name" value="Regulator of nucleoside diphosphate kinase"/>
    <property type="match status" value="1"/>
</dbReference>
<dbReference type="Gene3D" id="1.10.286.20">
    <property type="match status" value="1"/>
</dbReference>
<keyword evidence="4" id="KW-1185">Reference proteome</keyword>
<proteinExistence type="predicted"/>
<keyword evidence="3" id="KW-0808">Transferase</keyword>
<feature type="domain" description="Regulator of nucleoside diphosphate kinase N-terminal" evidence="2">
    <location>
        <begin position="5"/>
        <end position="44"/>
    </location>
</feature>
<dbReference type="GO" id="GO:0032784">
    <property type="term" value="P:regulation of DNA-templated transcription elongation"/>
    <property type="evidence" value="ECO:0007669"/>
    <property type="project" value="InterPro"/>
</dbReference>
<dbReference type="Gene3D" id="3.10.50.30">
    <property type="entry name" value="Transcription elongation factor, GreA/GreB, C-terminal domain"/>
    <property type="match status" value="1"/>
</dbReference>
<accession>A0A1H4EL43</accession>
<evidence type="ECO:0000259" key="1">
    <source>
        <dbReference type="Pfam" id="PF01272"/>
    </source>
</evidence>
<dbReference type="InterPro" id="IPR023459">
    <property type="entry name" value="Tscrpt_elong_fac_GreA/B_fam"/>
</dbReference>